<protein>
    <submittedName>
        <fullName evidence="2">Uncharacterized protein</fullName>
    </submittedName>
</protein>
<comment type="caution">
    <text evidence="2">The sequence shown here is derived from an EMBL/GenBank/DDBJ whole genome shotgun (WGS) entry which is preliminary data.</text>
</comment>
<gene>
    <name evidence="2" type="ORF">B0H16DRAFT_1883013</name>
</gene>
<evidence type="ECO:0000313" key="3">
    <source>
        <dbReference type="Proteomes" id="UP001215598"/>
    </source>
</evidence>
<feature type="region of interest" description="Disordered" evidence="1">
    <location>
        <begin position="1"/>
        <end position="21"/>
    </location>
</feature>
<evidence type="ECO:0000256" key="1">
    <source>
        <dbReference type="SAM" id="MobiDB-lite"/>
    </source>
</evidence>
<dbReference type="AlphaFoldDB" id="A0AAD7JJK7"/>
<reference evidence="2" key="1">
    <citation type="submission" date="2023-03" db="EMBL/GenBank/DDBJ databases">
        <title>Massive genome expansion in bonnet fungi (Mycena s.s.) driven by repeated elements and novel gene families across ecological guilds.</title>
        <authorList>
            <consortium name="Lawrence Berkeley National Laboratory"/>
            <person name="Harder C.B."/>
            <person name="Miyauchi S."/>
            <person name="Viragh M."/>
            <person name="Kuo A."/>
            <person name="Thoen E."/>
            <person name="Andreopoulos B."/>
            <person name="Lu D."/>
            <person name="Skrede I."/>
            <person name="Drula E."/>
            <person name="Henrissat B."/>
            <person name="Morin E."/>
            <person name="Kohler A."/>
            <person name="Barry K."/>
            <person name="LaButti K."/>
            <person name="Morin E."/>
            <person name="Salamov A."/>
            <person name="Lipzen A."/>
            <person name="Mereny Z."/>
            <person name="Hegedus B."/>
            <person name="Baldrian P."/>
            <person name="Stursova M."/>
            <person name="Weitz H."/>
            <person name="Taylor A."/>
            <person name="Grigoriev I.V."/>
            <person name="Nagy L.G."/>
            <person name="Martin F."/>
            <person name="Kauserud H."/>
        </authorList>
    </citation>
    <scope>NUCLEOTIDE SEQUENCE</scope>
    <source>
        <strain evidence="2">CBHHK182m</strain>
    </source>
</reference>
<dbReference type="Proteomes" id="UP001215598">
    <property type="component" value="Unassembled WGS sequence"/>
</dbReference>
<feature type="compositionally biased region" description="Basic and acidic residues" evidence="1">
    <location>
        <begin position="10"/>
        <end position="21"/>
    </location>
</feature>
<organism evidence="2 3">
    <name type="scientific">Mycena metata</name>
    <dbReference type="NCBI Taxonomy" id="1033252"/>
    <lineage>
        <taxon>Eukaryota</taxon>
        <taxon>Fungi</taxon>
        <taxon>Dikarya</taxon>
        <taxon>Basidiomycota</taxon>
        <taxon>Agaricomycotina</taxon>
        <taxon>Agaricomycetes</taxon>
        <taxon>Agaricomycetidae</taxon>
        <taxon>Agaricales</taxon>
        <taxon>Marasmiineae</taxon>
        <taxon>Mycenaceae</taxon>
        <taxon>Mycena</taxon>
    </lineage>
</organism>
<sequence>MCIVHSQHSGHTEIDKGDEGTSMRGQEAACAELAHGDGVAVGVDAPFNLRTPSNSASREFGAAVHSRSAPSLSTPRSHLPSLLRTPYAVSSDSPSLSLSPPDALVTILIISCLPLQFRDGVIVARPKCAVPVTRPPAVDGSSVPAHRAVRGQVTGHFALLAPTTSRRADGVFARSRPALLTRFWGVRLSAFWRRYSPVSRRAGRGLPTRVSSPARSRLRCALVVGNVSCELRLPLPGVAFIALSGPGASHSGLRPRLTHHHPSMHVVLPSVGSLHEFLPSPVSSEIFHDPALLGLPEHDELAYCQLRGEARAVSQVTLLCSLPPPRVAPTVFLRAPDPPSSRASGGSGCPLSGVGTPQSRVALAAGCPREFRLLPGVAFVALWLSGTSRASYVSHFPELLLLHSRGRERLTAACGRA</sequence>
<keyword evidence="3" id="KW-1185">Reference proteome</keyword>
<accession>A0AAD7JJK7</accession>
<evidence type="ECO:0000313" key="2">
    <source>
        <dbReference type="EMBL" id="KAJ7766209.1"/>
    </source>
</evidence>
<proteinExistence type="predicted"/>
<dbReference type="EMBL" id="JARKIB010000024">
    <property type="protein sequence ID" value="KAJ7766209.1"/>
    <property type="molecule type" value="Genomic_DNA"/>
</dbReference>
<feature type="region of interest" description="Disordered" evidence="1">
    <location>
        <begin position="58"/>
        <end position="77"/>
    </location>
</feature>
<name>A0AAD7JJK7_9AGAR</name>